<organism evidence="1 2">
    <name type="scientific">Trichormus variabilis NIES-23</name>
    <dbReference type="NCBI Taxonomy" id="1973479"/>
    <lineage>
        <taxon>Bacteria</taxon>
        <taxon>Bacillati</taxon>
        <taxon>Cyanobacteriota</taxon>
        <taxon>Cyanophyceae</taxon>
        <taxon>Nostocales</taxon>
        <taxon>Nostocaceae</taxon>
        <taxon>Trichormus</taxon>
    </lineage>
</organism>
<reference evidence="1 2" key="1">
    <citation type="submission" date="2017-06" db="EMBL/GenBank/DDBJ databases">
        <title>Genome sequencing of cyanobaciteial culture collection at National Institute for Environmental Studies (NIES).</title>
        <authorList>
            <person name="Hirose Y."/>
            <person name="Shimura Y."/>
            <person name="Fujisawa T."/>
            <person name="Nakamura Y."/>
            <person name="Kawachi M."/>
        </authorList>
    </citation>
    <scope>NUCLEOTIDE SEQUENCE [LARGE SCALE GENOMIC DNA]</scope>
    <source>
        <strain evidence="1 2">NIES-23</strain>
    </source>
</reference>
<name>A0A1Z4KRX8_ANAVA</name>
<proteinExistence type="predicted"/>
<protein>
    <submittedName>
        <fullName evidence="1">Uncharacterized protein</fullName>
    </submittedName>
</protein>
<dbReference type="AlphaFoldDB" id="A0A1Z4KRX8"/>
<gene>
    <name evidence="1" type="ORF">NIES23_44710</name>
</gene>
<sequence length="137" mass="14717">MKLSKLYVLPLASVIVLIGILFVKTPTAQSSDCHQASYALNNSKAADDIVHTDVIEEGQVFVVQTRSKGVKIIEAGKVMTTTKSFLVTIKDEKGKIIRVFQGLGRGSDLIATAKMSKAEAVQLLESGGLIVEEIEGQ</sequence>
<evidence type="ECO:0000313" key="2">
    <source>
        <dbReference type="Proteomes" id="UP000217507"/>
    </source>
</evidence>
<dbReference type="Proteomes" id="UP000217507">
    <property type="component" value="Chromosome"/>
</dbReference>
<dbReference type="EMBL" id="AP018216">
    <property type="protein sequence ID" value="BAY71651.1"/>
    <property type="molecule type" value="Genomic_DNA"/>
</dbReference>
<accession>A0A1Z4KRX8</accession>
<evidence type="ECO:0000313" key="1">
    <source>
        <dbReference type="EMBL" id="BAY71651.1"/>
    </source>
</evidence>